<reference evidence="2 3" key="1">
    <citation type="journal article" date="2017" name="BMC Genomics">
        <title>Genome sequencing of 39 Akkermansia muciniphila isolates reveals its population structure, genomic and functional diverisity, and global distribution in mammalian gut microbiotas.</title>
        <authorList>
            <person name="Guo X."/>
            <person name="Li S."/>
            <person name="Zhang J."/>
            <person name="Wu F."/>
            <person name="Li X."/>
            <person name="Wu D."/>
            <person name="Zhang M."/>
            <person name="Ou Z."/>
            <person name="Jie Z."/>
            <person name="Yan Q."/>
            <person name="Li P."/>
            <person name="Yi J."/>
            <person name="Peng Y."/>
        </authorList>
    </citation>
    <scope>NUCLEOTIDE SEQUENCE [LARGE SCALE GENOMIC DNA]</scope>
    <source>
        <strain evidence="2 3">GP24</strain>
    </source>
</reference>
<sequence length="277" mass="30214">MMPGIKFFLLLFFTWTAFPCSLRAQEEPHAESPWPRCVPARPGSHILFLGNSYTFFNRMPAMVKAMADSKGLRPDVHMHAAPAASLQSHWNGGSARKKLEGTAWDFVILQDQSATPVVAPERTMEFGGKWCARVRSAHGMPVLFLTWGRKGASGGPEPQEQKALLDTYLELARREKAAVAPVGIAWENCLKRHPGIPLYQADGRHPTAEGSYLAACVMYCTLFGKSPAGLPGKLSLKGVLLCSIPADRARKLQTVAMDTCRQLFSPPAKNRSGAAGP</sequence>
<evidence type="ECO:0000313" key="2">
    <source>
        <dbReference type="EMBL" id="PNC17195.1"/>
    </source>
</evidence>
<feature type="signal peptide" evidence="1">
    <location>
        <begin position="1"/>
        <end position="24"/>
    </location>
</feature>
<gene>
    <name evidence="2" type="ORF">CXU22_11280</name>
</gene>
<keyword evidence="1" id="KW-0732">Signal</keyword>
<name>A0A2N8HBH1_9BACT</name>
<dbReference type="RefSeq" id="WP_102715511.1">
    <property type="nucleotide sequence ID" value="NZ_PJKA01000013.1"/>
</dbReference>
<organism evidence="2 3">
    <name type="scientific">Akkermansia muciniphila</name>
    <dbReference type="NCBI Taxonomy" id="239935"/>
    <lineage>
        <taxon>Bacteria</taxon>
        <taxon>Pseudomonadati</taxon>
        <taxon>Verrucomicrobiota</taxon>
        <taxon>Verrucomicrobiia</taxon>
        <taxon>Verrucomicrobiales</taxon>
        <taxon>Akkermansiaceae</taxon>
        <taxon>Akkermansia</taxon>
    </lineage>
</organism>
<dbReference type="SUPFAM" id="SSF52266">
    <property type="entry name" value="SGNH hydrolase"/>
    <property type="match status" value="1"/>
</dbReference>
<proteinExistence type="predicted"/>
<dbReference type="Proteomes" id="UP000236000">
    <property type="component" value="Unassembled WGS sequence"/>
</dbReference>
<evidence type="ECO:0008006" key="4">
    <source>
        <dbReference type="Google" id="ProtNLM"/>
    </source>
</evidence>
<dbReference type="EMBL" id="PJKA01000013">
    <property type="protein sequence ID" value="PNC17195.1"/>
    <property type="molecule type" value="Genomic_DNA"/>
</dbReference>
<protein>
    <recommendedName>
        <fullName evidence="4">SGNH/GDSL hydrolase family protein</fullName>
    </recommendedName>
</protein>
<evidence type="ECO:0000256" key="1">
    <source>
        <dbReference type="SAM" id="SignalP"/>
    </source>
</evidence>
<evidence type="ECO:0000313" key="3">
    <source>
        <dbReference type="Proteomes" id="UP000236000"/>
    </source>
</evidence>
<dbReference type="AlphaFoldDB" id="A0A2N8HBH1"/>
<dbReference type="OrthoDB" id="7443339at2"/>
<comment type="caution">
    <text evidence="2">The sequence shown here is derived from an EMBL/GenBank/DDBJ whole genome shotgun (WGS) entry which is preliminary data.</text>
</comment>
<dbReference type="InterPro" id="IPR036514">
    <property type="entry name" value="SGNH_hydro_sf"/>
</dbReference>
<dbReference type="GO" id="GO:0016788">
    <property type="term" value="F:hydrolase activity, acting on ester bonds"/>
    <property type="evidence" value="ECO:0007669"/>
    <property type="project" value="UniProtKB-ARBA"/>
</dbReference>
<dbReference type="Gene3D" id="3.40.50.1110">
    <property type="entry name" value="SGNH hydrolase"/>
    <property type="match status" value="1"/>
</dbReference>
<accession>A0A2N8HBH1</accession>
<dbReference type="CDD" id="cd00229">
    <property type="entry name" value="SGNH_hydrolase"/>
    <property type="match status" value="1"/>
</dbReference>
<feature type="chain" id="PRO_5014886263" description="SGNH/GDSL hydrolase family protein" evidence="1">
    <location>
        <begin position="25"/>
        <end position="277"/>
    </location>
</feature>